<reference evidence="3 4" key="2">
    <citation type="submission" date="2018-11" db="EMBL/GenBank/DDBJ databases">
        <authorList>
            <consortium name="Pathogen Informatics"/>
        </authorList>
    </citation>
    <scope>NUCLEOTIDE SEQUENCE [LARGE SCALE GENOMIC DNA]</scope>
    <source>
        <strain evidence="3 4">Egypt</strain>
    </source>
</reference>
<evidence type="ECO:0000313" key="4">
    <source>
        <dbReference type="Proteomes" id="UP000272942"/>
    </source>
</evidence>
<dbReference type="WBParaSite" id="ECPE_0001735701-mRNA-1">
    <property type="protein sequence ID" value="ECPE_0001735701-mRNA-1"/>
    <property type="gene ID" value="ECPE_0001735701"/>
</dbReference>
<dbReference type="EMBL" id="UZAN01068610">
    <property type="protein sequence ID" value="VDP94601.1"/>
    <property type="molecule type" value="Genomic_DNA"/>
</dbReference>
<gene>
    <name evidence="3" type="ORF">ECPE_LOCUS17311</name>
</gene>
<sequence length="384" mass="43160">MNDPATETSTTTNSTSEQDQSRRTKSGSRKQTMSEHRPRTQPESQYSLCPFFYTGSLADAVKLCERPSGRPWPVLLLYLHNDDSPHTGDFVNNILCSLREDYKFDDTCICTTQPNGPSRDRFGDVVSRVVPDKNDCLLPADLATNSTPASSKQNQRTSMFGHKEDTQQISNWVNPDKGTRASFAATRRGIMPCDQSTQTNKPDRDRDPVPNANENALQTKEKKYSPGKLVMKTTPKSTQPSNELEQNDLKCTAYNAMFPDWNYATDSDELINAEPLPLSVNYPACGEHEDLENSTKRDEDAAGKSDVNTAHGTAFKTKSFRTLLLERSAGLIPWDCTDLRGRSFLAAAFPGTRLVQWLTEWHKVNVYYLGSFFIQIHLIVTELR</sequence>
<feature type="compositionally biased region" description="Polar residues" evidence="1">
    <location>
        <begin position="143"/>
        <end position="158"/>
    </location>
</feature>
<dbReference type="Proteomes" id="UP000272942">
    <property type="component" value="Unassembled WGS sequence"/>
</dbReference>
<dbReference type="Gene3D" id="3.40.30.10">
    <property type="entry name" value="Glutaredoxin"/>
    <property type="match status" value="1"/>
</dbReference>
<organism evidence="5">
    <name type="scientific">Echinostoma caproni</name>
    <dbReference type="NCBI Taxonomy" id="27848"/>
    <lineage>
        <taxon>Eukaryota</taxon>
        <taxon>Metazoa</taxon>
        <taxon>Spiralia</taxon>
        <taxon>Lophotrochozoa</taxon>
        <taxon>Platyhelminthes</taxon>
        <taxon>Trematoda</taxon>
        <taxon>Digenea</taxon>
        <taxon>Plagiorchiida</taxon>
        <taxon>Echinostomata</taxon>
        <taxon>Echinostomatoidea</taxon>
        <taxon>Echinostomatidae</taxon>
        <taxon>Echinostoma</taxon>
    </lineage>
</organism>
<feature type="region of interest" description="Disordered" evidence="1">
    <location>
        <begin position="288"/>
        <end position="307"/>
    </location>
</feature>
<dbReference type="AlphaFoldDB" id="A0A183BDM7"/>
<feature type="region of interest" description="Disordered" evidence="1">
    <location>
        <begin position="140"/>
        <end position="223"/>
    </location>
</feature>
<accession>A0A183BDM7</accession>
<reference evidence="5" key="1">
    <citation type="submission" date="2016-06" db="UniProtKB">
        <authorList>
            <consortium name="WormBaseParasite"/>
        </authorList>
    </citation>
    <scope>IDENTIFICATION</scope>
</reference>
<evidence type="ECO:0000313" key="5">
    <source>
        <dbReference type="WBParaSite" id="ECPE_0001735701-mRNA-1"/>
    </source>
</evidence>
<proteinExistence type="predicted"/>
<evidence type="ECO:0000313" key="3">
    <source>
        <dbReference type="EMBL" id="VDP94601.1"/>
    </source>
</evidence>
<name>A0A183BDM7_9TREM</name>
<feature type="compositionally biased region" description="Low complexity" evidence="1">
    <location>
        <begin position="1"/>
        <end position="17"/>
    </location>
</feature>
<dbReference type="OrthoDB" id="6246443at2759"/>
<evidence type="ECO:0000256" key="1">
    <source>
        <dbReference type="SAM" id="MobiDB-lite"/>
    </source>
</evidence>
<keyword evidence="4" id="KW-1185">Reference proteome</keyword>
<feature type="region of interest" description="Disordered" evidence="1">
    <location>
        <begin position="1"/>
        <end position="43"/>
    </location>
</feature>
<feature type="compositionally biased region" description="Basic and acidic residues" evidence="1">
    <location>
        <begin position="288"/>
        <end position="303"/>
    </location>
</feature>
<dbReference type="InterPro" id="IPR049483">
    <property type="entry name" value="FAF1_2-like_UAS"/>
</dbReference>
<feature type="domain" description="Fas-associated factor 1/2-like UAS" evidence="2">
    <location>
        <begin position="42"/>
        <end position="97"/>
    </location>
</feature>
<evidence type="ECO:0000259" key="2">
    <source>
        <dbReference type="Pfam" id="PF21021"/>
    </source>
</evidence>
<protein>
    <submittedName>
        <fullName evidence="5">Photolyase/cryptochrome alpha/beta domain-containing protein</fullName>
    </submittedName>
</protein>
<dbReference type="Pfam" id="PF21021">
    <property type="entry name" value="FAF1"/>
    <property type="match status" value="1"/>
</dbReference>